<evidence type="ECO:0000256" key="6">
    <source>
        <dbReference type="SAM" id="Phobius"/>
    </source>
</evidence>
<evidence type="ECO:0000256" key="2">
    <source>
        <dbReference type="ARBA" id="ARBA00009773"/>
    </source>
</evidence>
<dbReference type="GO" id="GO:0016020">
    <property type="term" value="C:membrane"/>
    <property type="evidence" value="ECO:0007669"/>
    <property type="project" value="UniProtKB-SubCell"/>
</dbReference>
<proteinExistence type="inferred from homology"/>
<organism evidence="7 8">
    <name type="scientific">Nostoc minutum NIES-26</name>
    <dbReference type="NCBI Taxonomy" id="1844469"/>
    <lineage>
        <taxon>Bacteria</taxon>
        <taxon>Bacillati</taxon>
        <taxon>Cyanobacteriota</taxon>
        <taxon>Cyanophyceae</taxon>
        <taxon>Nostocales</taxon>
        <taxon>Nostocaceae</taxon>
        <taxon>Nostoc</taxon>
    </lineage>
</organism>
<feature type="transmembrane region" description="Helical" evidence="6">
    <location>
        <begin position="152"/>
        <end position="178"/>
    </location>
</feature>
<feature type="transmembrane region" description="Helical" evidence="6">
    <location>
        <begin position="68"/>
        <end position="93"/>
    </location>
</feature>
<dbReference type="PANTHER" id="PTHR21716:SF66">
    <property type="entry name" value="TRANSPORT PROTEIN SLL0063-RELATED"/>
    <property type="match status" value="1"/>
</dbReference>
<feature type="transmembrane region" description="Helical" evidence="6">
    <location>
        <begin position="210"/>
        <end position="232"/>
    </location>
</feature>
<keyword evidence="5 6" id="KW-0472">Membrane</keyword>
<reference evidence="7" key="1">
    <citation type="submission" date="2016-04" db="EMBL/GenBank/DDBJ databases">
        <authorList>
            <person name="Tabuchi Yagui T.R."/>
        </authorList>
    </citation>
    <scope>NUCLEOTIDE SEQUENCE [LARGE SCALE GENOMIC DNA]</scope>
    <source>
        <strain evidence="7">NIES-26</strain>
    </source>
</reference>
<evidence type="ECO:0000256" key="3">
    <source>
        <dbReference type="ARBA" id="ARBA00022692"/>
    </source>
</evidence>
<protein>
    <submittedName>
        <fullName evidence="7">AI-2E family transporter</fullName>
    </submittedName>
</protein>
<dbReference type="InterPro" id="IPR002549">
    <property type="entry name" value="AI-2E-like"/>
</dbReference>
<keyword evidence="4 6" id="KW-1133">Transmembrane helix</keyword>
<sequence length="366" mass="40835">MKISLEQLLKWLIVTLIFPLVFLNGWLVFRFFQYFQPLVTIFVLATLLAFILNYPVSLLEKRGVRRKYGIALVFILALVIFVILGITLFPIVLEQFHEVANLLPQWIDSSQEELQSFNNLVIHRNLKINLGEILTRITDKLPEELEYLSDKLLSIIIDTIDSISEAIITVVLTFYLLLDGPRLWEVIFKKLPLSFTKQVSQSIQQNFQNYLIGQGTLALLMGVSQTLLFLIFQVQFGLLFGFSIGILSLIPFGDVAGLILITLIIASHNFWLAVKVLAVAVIIDQLIDQAIAPRLLGSLTGLRPLWVIVSLLVGTYISGVLGLVIAVPLAGFIKDAVTGFSASDYSKDAVEGKEVPEMLTNESTSG</sequence>
<evidence type="ECO:0000256" key="1">
    <source>
        <dbReference type="ARBA" id="ARBA00004141"/>
    </source>
</evidence>
<dbReference type="EMBL" id="LXQD01000319">
    <property type="protein sequence ID" value="RCJ24316.1"/>
    <property type="molecule type" value="Genomic_DNA"/>
</dbReference>
<accession>A0A367QJE9</accession>
<comment type="subcellular location">
    <subcellularLocation>
        <location evidence="1">Membrane</location>
        <topology evidence="1">Multi-pass membrane protein</topology>
    </subcellularLocation>
</comment>
<feature type="transmembrane region" description="Helical" evidence="6">
    <location>
        <begin position="307"/>
        <end position="333"/>
    </location>
</feature>
<dbReference type="PANTHER" id="PTHR21716">
    <property type="entry name" value="TRANSMEMBRANE PROTEIN"/>
    <property type="match status" value="1"/>
</dbReference>
<comment type="similarity">
    <text evidence="2">Belongs to the autoinducer-2 exporter (AI-2E) (TC 2.A.86) family.</text>
</comment>
<gene>
    <name evidence="7" type="ORF">A6770_28535</name>
</gene>
<dbReference type="Proteomes" id="UP000252107">
    <property type="component" value="Unassembled WGS sequence"/>
</dbReference>
<feature type="transmembrane region" description="Helical" evidence="6">
    <location>
        <begin position="38"/>
        <end position="56"/>
    </location>
</feature>
<evidence type="ECO:0000256" key="4">
    <source>
        <dbReference type="ARBA" id="ARBA00022989"/>
    </source>
</evidence>
<keyword evidence="8" id="KW-1185">Reference proteome</keyword>
<dbReference type="Pfam" id="PF01594">
    <property type="entry name" value="AI-2E_transport"/>
    <property type="match status" value="1"/>
</dbReference>
<name>A0A367QJE9_9NOSO</name>
<evidence type="ECO:0000313" key="8">
    <source>
        <dbReference type="Proteomes" id="UP000252107"/>
    </source>
</evidence>
<feature type="transmembrane region" description="Helical" evidence="6">
    <location>
        <begin position="270"/>
        <end position="287"/>
    </location>
</feature>
<feature type="transmembrane region" description="Helical" evidence="6">
    <location>
        <begin position="12"/>
        <end position="32"/>
    </location>
</feature>
<evidence type="ECO:0000313" key="7">
    <source>
        <dbReference type="EMBL" id="RCJ24316.1"/>
    </source>
</evidence>
<dbReference type="AlphaFoldDB" id="A0A367QJE9"/>
<evidence type="ECO:0000256" key="5">
    <source>
        <dbReference type="ARBA" id="ARBA00023136"/>
    </source>
</evidence>
<feature type="transmembrane region" description="Helical" evidence="6">
    <location>
        <begin position="238"/>
        <end position="263"/>
    </location>
</feature>
<comment type="caution">
    <text evidence="7">The sequence shown here is derived from an EMBL/GenBank/DDBJ whole genome shotgun (WGS) entry which is preliminary data.</text>
</comment>
<keyword evidence="3 6" id="KW-0812">Transmembrane</keyword>
<dbReference type="GO" id="GO:0055085">
    <property type="term" value="P:transmembrane transport"/>
    <property type="evidence" value="ECO:0007669"/>
    <property type="project" value="TreeGrafter"/>
</dbReference>